<dbReference type="HOGENOM" id="CLU_025121_0_0_11"/>
<dbReference type="InterPro" id="IPR025291">
    <property type="entry name" value="DUF4153"/>
</dbReference>
<proteinExistence type="predicted"/>
<feature type="transmembrane region" description="Helical" evidence="1">
    <location>
        <begin position="305"/>
        <end position="327"/>
    </location>
</feature>
<evidence type="ECO:0000313" key="2">
    <source>
        <dbReference type="EMBL" id="ADD43229.1"/>
    </source>
</evidence>
<protein>
    <submittedName>
        <fullName evidence="2">Uncharacterized protein</fullName>
    </submittedName>
</protein>
<keyword evidence="1" id="KW-0812">Transmembrane</keyword>
<gene>
    <name evidence="2" type="ordered locus">Snas_3567</name>
</gene>
<evidence type="ECO:0000313" key="3">
    <source>
        <dbReference type="Proteomes" id="UP000000844"/>
    </source>
</evidence>
<evidence type="ECO:0000256" key="1">
    <source>
        <dbReference type="SAM" id="Phobius"/>
    </source>
</evidence>
<feature type="transmembrane region" description="Helical" evidence="1">
    <location>
        <begin position="226"/>
        <end position="250"/>
    </location>
</feature>
<feature type="transmembrane region" description="Helical" evidence="1">
    <location>
        <begin position="339"/>
        <end position="360"/>
    </location>
</feature>
<feature type="transmembrane region" description="Helical" evidence="1">
    <location>
        <begin position="366"/>
        <end position="386"/>
    </location>
</feature>
<dbReference type="Proteomes" id="UP000000844">
    <property type="component" value="Chromosome"/>
</dbReference>
<keyword evidence="1" id="KW-0472">Membrane</keyword>
<dbReference type="Pfam" id="PF13687">
    <property type="entry name" value="DUF4153"/>
    <property type="match status" value="1"/>
</dbReference>
<sequence length="474" mass="50255">MNTSNLARNPRAGIAVAITALVGALALPVWQSGVGWLLVALTTMAAIGASRIGHRPGRTSTGERWWRGGAGCTALALVAVAALRDAAWLVVLCLAVATALGSFALAGGTTWRGLARGLTALPGAGVWALLPRNGPGGTTSRRWWRITIGLGSGVVLVVVFGLLFRSADPAFARLLEGWTRSLPRAVSGLALAGILALGAIRLAHTPATVDTTPSASERSTRGLTEWLIPLVMLDALFAVFVTTQVPRLFAGKEYVLGQSGPDYADFARDGFAQLAVVTVLTLGVVIALSLVAGRTTARERALLRGFGGALCVMTLVIVASALTRLMLYVDAYGFNGPRLVGFAVELWLGLVFVLILIAGTRPRARWLPRTVAAAGVCVLLGVAVINPEAMMARTHMNRVEDGYPLDIAFLSQLSADAIDEIDTLPEPARSCALQRLSQQLEQPDPWYGLNMSRQHARQMLREGHILTCTTEFPS</sequence>
<dbReference type="EMBL" id="CP001778">
    <property type="protein sequence ID" value="ADD43229.1"/>
    <property type="molecule type" value="Genomic_DNA"/>
</dbReference>
<feature type="transmembrane region" description="Helical" evidence="1">
    <location>
        <begin position="185"/>
        <end position="204"/>
    </location>
</feature>
<dbReference type="STRING" id="446470.Snas_3567"/>
<keyword evidence="1" id="KW-1133">Transmembrane helix</keyword>
<name>D3PWK7_STANL</name>
<dbReference type="OrthoDB" id="9767931at2"/>
<reference evidence="2 3" key="1">
    <citation type="journal article" date="2009" name="Stand. Genomic Sci.">
        <title>Complete genome sequence of Stackebrandtia nassauensis type strain (LLR-40K-21).</title>
        <authorList>
            <person name="Munk C."/>
            <person name="Lapidus A."/>
            <person name="Copeland A."/>
            <person name="Jando M."/>
            <person name="Mayilraj S."/>
            <person name="Glavina Del Rio T."/>
            <person name="Nolan M."/>
            <person name="Chen F."/>
            <person name="Lucas S."/>
            <person name="Tice H."/>
            <person name="Cheng J.F."/>
            <person name="Han C."/>
            <person name="Detter J.C."/>
            <person name="Bruce D."/>
            <person name="Goodwin L."/>
            <person name="Chain P."/>
            <person name="Pitluck S."/>
            <person name="Goker M."/>
            <person name="Ovchinikova G."/>
            <person name="Pati A."/>
            <person name="Ivanova N."/>
            <person name="Mavromatis K."/>
            <person name="Chen A."/>
            <person name="Palaniappan K."/>
            <person name="Land M."/>
            <person name="Hauser L."/>
            <person name="Chang Y.J."/>
            <person name="Jeffries C.D."/>
            <person name="Bristow J."/>
            <person name="Eisen J.A."/>
            <person name="Markowitz V."/>
            <person name="Hugenholtz P."/>
            <person name="Kyrpides N.C."/>
            <person name="Klenk H.P."/>
        </authorList>
    </citation>
    <scope>NUCLEOTIDE SEQUENCE [LARGE SCALE GENOMIC DNA]</scope>
    <source>
        <strain evidence="3">DSM 44728 / CIP 108903 / NRRL B-16338 / NBRC 102104 / LLR-40K-21</strain>
    </source>
</reference>
<organism evidence="2 3">
    <name type="scientific">Stackebrandtia nassauensis (strain DSM 44728 / CIP 108903 / NRRL B-16338 / NBRC 102104 / LLR-40K-21)</name>
    <dbReference type="NCBI Taxonomy" id="446470"/>
    <lineage>
        <taxon>Bacteria</taxon>
        <taxon>Bacillati</taxon>
        <taxon>Actinomycetota</taxon>
        <taxon>Actinomycetes</taxon>
        <taxon>Glycomycetales</taxon>
        <taxon>Glycomycetaceae</taxon>
        <taxon>Stackebrandtia</taxon>
    </lineage>
</organism>
<feature type="transmembrane region" description="Helical" evidence="1">
    <location>
        <begin position="12"/>
        <end position="30"/>
    </location>
</feature>
<feature type="transmembrane region" description="Helical" evidence="1">
    <location>
        <begin position="271"/>
        <end position="293"/>
    </location>
</feature>
<dbReference type="eggNOG" id="COG2205">
    <property type="taxonomic scope" value="Bacteria"/>
</dbReference>
<feature type="transmembrane region" description="Helical" evidence="1">
    <location>
        <begin position="65"/>
        <end position="82"/>
    </location>
</feature>
<feature type="transmembrane region" description="Helical" evidence="1">
    <location>
        <begin position="36"/>
        <end position="53"/>
    </location>
</feature>
<dbReference type="AlphaFoldDB" id="D3PWK7"/>
<dbReference type="RefSeq" id="WP_013018800.1">
    <property type="nucleotide sequence ID" value="NC_013947.1"/>
</dbReference>
<feature type="transmembrane region" description="Helical" evidence="1">
    <location>
        <begin position="88"/>
        <end position="106"/>
    </location>
</feature>
<dbReference type="KEGG" id="sna:Snas_3567"/>
<keyword evidence="3" id="KW-1185">Reference proteome</keyword>
<feature type="transmembrane region" description="Helical" evidence="1">
    <location>
        <begin position="142"/>
        <end position="164"/>
    </location>
</feature>
<accession>D3PWK7</accession>